<evidence type="ECO:0000313" key="7">
    <source>
        <dbReference type="EMBL" id="CAG9812294.1"/>
    </source>
</evidence>
<keyword evidence="8" id="KW-1185">Reference proteome</keyword>
<dbReference type="PANTHER" id="PTHR11461">
    <property type="entry name" value="SERINE PROTEASE INHIBITOR, SERPIN"/>
    <property type="match status" value="1"/>
</dbReference>
<evidence type="ECO:0000256" key="1">
    <source>
        <dbReference type="ARBA" id="ARBA00009500"/>
    </source>
</evidence>
<dbReference type="InterPro" id="IPR036186">
    <property type="entry name" value="Serpin_sf"/>
</dbReference>
<reference evidence="7" key="2">
    <citation type="submission" date="2022-10" db="EMBL/GenBank/DDBJ databases">
        <authorList>
            <consortium name="ENA_rothamsted_submissions"/>
            <consortium name="culmorum"/>
            <person name="King R."/>
        </authorList>
    </citation>
    <scope>NUCLEOTIDE SEQUENCE</scope>
</reference>
<keyword evidence="2" id="KW-0646">Protease inhibitor</keyword>
<feature type="domain" description="Serpin" evidence="6">
    <location>
        <begin position="36"/>
        <end position="404"/>
    </location>
</feature>
<dbReference type="InterPro" id="IPR042185">
    <property type="entry name" value="Serpin_sf_2"/>
</dbReference>
<dbReference type="OrthoDB" id="671595at2759"/>
<dbReference type="AlphaFoldDB" id="A0A9N9WWU9"/>
<keyword evidence="3" id="KW-0722">Serine protease inhibitor</keyword>
<dbReference type="InterPro" id="IPR042178">
    <property type="entry name" value="Serpin_sf_1"/>
</dbReference>
<feature type="signal peptide" evidence="5">
    <location>
        <begin position="1"/>
        <end position="16"/>
    </location>
</feature>
<accession>A0A9N9WWU9</accession>
<dbReference type="EMBL" id="OU895880">
    <property type="protein sequence ID" value="CAG9812294.1"/>
    <property type="molecule type" value="Genomic_DNA"/>
</dbReference>
<dbReference type="SMART" id="SM00093">
    <property type="entry name" value="SERPIN"/>
    <property type="match status" value="1"/>
</dbReference>
<dbReference type="GO" id="GO:0004867">
    <property type="term" value="F:serine-type endopeptidase inhibitor activity"/>
    <property type="evidence" value="ECO:0007669"/>
    <property type="project" value="UniProtKB-KW"/>
</dbReference>
<dbReference type="Proteomes" id="UP001153620">
    <property type="component" value="Chromosome 4"/>
</dbReference>
<dbReference type="Gene3D" id="3.30.497.10">
    <property type="entry name" value="Antithrombin, subunit I, domain 2"/>
    <property type="match status" value="1"/>
</dbReference>
<protein>
    <recommendedName>
        <fullName evidence="6">Serpin domain-containing protein</fullName>
    </recommendedName>
</protein>
<evidence type="ECO:0000256" key="4">
    <source>
        <dbReference type="RuleBase" id="RU000411"/>
    </source>
</evidence>
<dbReference type="PANTHER" id="PTHR11461:SF211">
    <property type="entry name" value="GH10112P-RELATED"/>
    <property type="match status" value="1"/>
</dbReference>
<keyword evidence="5" id="KW-0732">Signal</keyword>
<dbReference type="CDD" id="cd19601">
    <property type="entry name" value="serpin42Da-like"/>
    <property type="match status" value="1"/>
</dbReference>
<proteinExistence type="inferred from homology"/>
<evidence type="ECO:0000313" key="8">
    <source>
        <dbReference type="Proteomes" id="UP001153620"/>
    </source>
</evidence>
<dbReference type="InterPro" id="IPR000215">
    <property type="entry name" value="Serpin_fam"/>
</dbReference>
<dbReference type="Gene3D" id="2.30.39.10">
    <property type="entry name" value="Alpha-1-antitrypsin, domain 1"/>
    <property type="match status" value="1"/>
</dbReference>
<reference evidence="7" key="1">
    <citation type="submission" date="2022-01" db="EMBL/GenBank/DDBJ databases">
        <authorList>
            <person name="King R."/>
        </authorList>
    </citation>
    <scope>NUCLEOTIDE SEQUENCE</scope>
</reference>
<dbReference type="GO" id="GO:0005615">
    <property type="term" value="C:extracellular space"/>
    <property type="evidence" value="ECO:0007669"/>
    <property type="project" value="InterPro"/>
</dbReference>
<evidence type="ECO:0000256" key="5">
    <source>
        <dbReference type="SAM" id="SignalP"/>
    </source>
</evidence>
<comment type="similarity">
    <text evidence="1 4">Belongs to the serpin family.</text>
</comment>
<dbReference type="Pfam" id="PF00079">
    <property type="entry name" value="Serpin"/>
    <property type="match status" value="1"/>
</dbReference>
<organism evidence="7 8">
    <name type="scientific">Chironomus riparius</name>
    <dbReference type="NCBI Taxonomy" id="315576"/>
    <lineage>
        <taxon>Eukaryota</taxon>
        <taxon>Metazoa</taxon>
        <taxon>Ecdysozoa</taxon>
        <taxon>Arthropoda</taxon>
        <taxon>Hexapoda</taxon>
        <taxon>Insecta</taxon>
        <taxon>Pterygota</taxon>
        <taxon>Neoptera</taxon>
        <taxon>Endopterygota</taxon>
        <taxon>Diptera</taxon>
        <taxon>Nematocera</taxon>
        <taxon>Chironomoidea</taxon>
        <taxon>Chironomidae</taxon>
        <taxon>Chironominae</taxon>
        <taxon>Chironomus</taxon>
    </lineage>
</organism>
<feature type="chain" id="PRO_5040480504" description="Serpin domain-containing protein" evidence="5">
    <location>
        <begin position="17"/>
        <end position="404"/>
    </location>
</feature>
<evidence type="ECO:0000256" key="2">
    <source>
        <dbReference type="ARBA" id="ARBA00022690"/>
    </source>
</evidence>
<sequence length="404" mass="46582">MWKFILLLALFASAYCAQNNGKLKSENPKLLTKFAGEIYQKSVEGRSGNVIISPASVRSVLTMALFGAARKTRTEMIRGLKYPRNFSNDKIADTYEKLAKSVGENTDIKIANKVYIMNNYTIKPSFQQLVTRSFKSKAESIDFKKNVEAAGIINEWIEGQTDNMINNLISPSLLNNDTRMVLVNTVYFKGIWQYKFEILNFRNMPYVEPFYVSETESVDIEMMKLNENLFYADFDEFDAKALRLPYKNSSVEMLIVLPRKRTGLADLEEKLSSLNIKHLWKEMYETKVDVSIPKFKIEYEIELKEPLEKMGMKRMFSNDAEFGNMLNSNERLHISKIIHKSLIEVDEVGSKAASSTAGMVLETRMGGDFDLEREENFYAEHPFLFFLIEKKTTQILFLGRVVKF</sequence>
<dbReference type="InterPro" id="IPR023796">
    <property type="entry name" value="Serpin_dom"/>
</dbReference>
<evidence type="ECO:0000259" key="6">
    <source>
        <dbReference type="SMART" id="SM00093"/>
    </source>
</evidence>
<dbReference type="SUPFAM" id="SSF56574">
    <property type="entry name" value="Serpins"/>
    <property type="match status" value="1"/>
</dbReference>
<gene>
    <name evidence="7" type="ORF">CHIRRI_LOCUS15099</name>
</gene>
<evidence type="ECO:0000256" key="3">
    <source>
        <dbReference type="ARBA" id="ARBA00022900"/>
    </source>
</evidence>
<name>A0A9N9WWU9_9DIPT</name>